<dbReference type="RefSeq" id="WP_188652529.1">
    <property type="nucleotide sequence ID" value="NZ_BMIN01000005.1"/>
</dbReference>
<accession>A0ABQ1Q0N0</accession>
<dbReference type="EMBL" id="BMIN01000005">
    <property type="protein sequence ID" value="GGD08960.1"/>
    <property type="molecule type" value="Genomic_DNA"/>
</dbReference>
<evidence type="ECO:0000313" key="3">
    <source>
        <dbReference type="Proteomes" id="UP000642571"/>
    </source>
</evidence>
<dbReference type="InterPro" id="IPR018770">
    <property type="entry name" value="ChloroindolylP_hydrolase"/>
</dbReference>
<keyword evidence="1" id="KW-0812">Transmembrane</keyword>
<proteinExistence type="predicted"/>
<reference evidence="3" key="1">
    <citation type="journal article" date="2019" name="Int. J. Syst. Evol. Microbiol.">
        <title>The Global Catalogue of Microorganisms (GCM) 10K type strain sequencing project: providing services to taxonomists for standard genome sequencing and annotation.</title>
        <authorList>
            <consortium name="The Broad Institute Genomics Platform"/>
            <consortium name="The Broad Institute Genome Sequencing Center for Infectious Disease"/>
            <person name="Wu L."/>
            <person name="Ma J."/>
        </authorList>
    </citation>
    <scope>NUCLEOTIDE SEQUENCE [LARGE SCALE GENOMIC DNA]</scope>
    <source>
        <strain evidence="3">CGMCC 1.15353</strain>
    </source>
</reference>
<keyword evidence="3" id="KW-1185">Reference proteome</keyword>
<evidence type="ECO:0000256" key="1">
    <source>
        <dbReference type="SAM" id="Phobius"/>
    </source>
</evidence>
<dbReference type="Pfam" id="PF10112">
    <property type="entry name" value="Halogen_Hydrol"/>
    <property type="match status" value="1"/>
</dbReference>
<protein>
    <submittedName>
        <fullName evidence="2">Protein XpaC</fullName>
    </submittedName>
</protein>
<feature type="transmembrane region" description="Helical" evidence="1">
    <location>
        <begin position="32"/>
        <end position="50"/>
    </location>
</feature>
<keyword evidence="1" id="KW-1133">Transmembrane helix</keyword>
<name>A0ABQ1Q0N0_9BACI</name>
<sequence>MKSVLMKFLYGVLAFHVMVISWFIFFLGDQGFIASSFWATLVAVGTYLSLQHLGNRRKLATNQLTRKDYQYIMKNIKEATEKKKRLNKALFSVRSVHALKEIGQLNRSVSRVLKVVKKEPARFYEADHFFFYQLDSVVQLTEKYTFLASHSLKDEESKKALHETEDLIRKLTFAVEKELASILSNDFEDLSAEREIAEHSIHLQGSGTPKKVKQHD</sequence>
<dbReference type="Proteomes" id="UP000642571">
    <property type="component" value="Unassembled WGS sequence"/>
</dbReference>
<evidence type="ECO:0000313" key="2">
    <source>
        <dbReference type="EMBL" id="GGD08960.1"/>
    </source>
</evidence>
<gene>
    <name evidence="2" type="primary">xpaC</name>
    <name evidence="2" type="ORF">GCM10011389_15660</name>
</gene>
<comment type="caution">
    <text evidence="2">The sequence shown here is derived from an EMBL/GenBank/DDBJ whole genome shotgun (WGS) entry which is preliminary data.</text>
</comment>
<organism evidence="2 3">
    <name type="scientific">Pontibacillus salipaludis</name>
    <dbReference type="NCBI Taxonomy" id="1697394"/>
    <lineage>
        <taxon>Bacteria</taxon>
        <taxon>Bacillati</taxon>
        <taxon>Bacillota</taxon>
        <taxon>Bacilli</taxon>
        <taxon>Bacillales</taxon>
        <taxon>Bacillaceae</taxon>
        <taxon>Pontibacillus</taxon>
    </lineage>
</organism>
<feature type="transmembrane region" description="Helical" evidence="1">
    <location>
        <begin position="7"/>
        <end position="26"/>
    </location>
</feature>
<keyword evidence="1" id="KW-0472">Membrane</keyword>